<proteinExistence type="predicted"/>
<dbReference type="EMBL" id="OY288114">
    <property type="protein sequence ID" value="CAJ0869600.1"/>
    <property type="molecule type" value="Genomic_DNA"/>
</dbReference>
<keyword evidence="1" id="KW-0175">Coiled coil</keyword>
<feature type="coiled-coil region" evidence="1">
    <location>
        <begin position="78"/>
        <end position="154"/>
    </location>
</feature>
<gene>
    <name evidence="2" type="ORF">AMST5_02152</name>
</gene>
<sequence length="222" mass="23779">MDNLSPERRRALAEAIDAEALARSNLADAKAAVARASEGSLNASMKGNALAKALDEIEIAKTNDGDAVIRSILNGGNIGELVRPADELRQKIAEAEREATQWRAARKKAEEAIVARRDALGWAVERTARAAAAVIEAEADVEALLAEANAAQSVVLTKRAELLALARALPEGCAKRKEIDAFLARPWLEVEFSGSWPNLPEAISITAWRDALRSDAQAARPV</sequence>
<accession>A0AA48LZI2</accession>
<reference evidence="2" key="1">
    <citation type="submission" date="2023-07" db="EMBL/GenBank/DDBJ databases">
        <authorList>
            <person name="Pelsma A.J. K."/>
        </authorList>
    </citation>
    <scope>NUCLEOTIDE SEQUENCE</scope>
</reference>
<protein>
    <submittedName>
        <fullName evidence="2">Uncharacterized protein</fullName>
    </submittedName>
</protein>
<evidence type="ECO:0000313" key="2">
    <source>
        <dbReference type="EMBL" id="CAJ0869600.1"/>
    </source>
</evidence>
<dbReference type="AlphaFoldDB" id="A0AA48LZI2"/>
<name>A0AA48LZI2_9ZZZZ</name>
<evidence type="ECO:0000256" key="1">
    <source>
        <dbReference type="SAM" id="Coils"/>
    </source>
</evidence>
<organism evidence="2">
    <name type="scientific">freshwater sediment metagenome</name>
    <dbReference type="NCBI Taxonomy" id="556182"/>
    <lineage>
        <taxon>unclassified sequences</taxon>
        <taxon>metagenomes</taxon>
        <taxon>ecological metagenomes</taxon>
    </lineage>
</organism>